<dbReference type="PROSITE" id="PS50057">
    <property type="entry name" value="FERM_3"/>
    <property type="match status" value="1"/>
</dbReference>
<feature type="region of interest" description="Disordered" evidence="1">
    <location>
        <begin position="612"/>
        <end position="640"/>
    </location>
</feature>
<dbReference type="Pfam" id="PF00373">
    <property type="entry name" value="FERM_M"/>
    <property type="match status" value="1"/>
</dbReference>
<accession>A0ABM4DF98</accession>
<dbReference type="SMART" id="SM01195">
    <property type="entry name" value="FA"/>
    <property type="match status" value="1"/>
</dbReference>
<dbReference type="SUPFAM" id="SSF50729">
    <property type="entry name" value="PH domain-like"/>
    <property type="match status" value="1"/>
</dbReference>
<feature type="region of interest" description="Disordered" evidence="1">
    <location>
        <begin position="320"/>
        <end position="388"/>
    </location>
</feature>
<dbReference type="InterPro" id="IPR035963">
    <property type="entry name" value="FERM_2"/>
</dbReference>
<evidence type="ECO:0000313" key="4">
    <source>
        <dbReference type="RefSeq" id="XP_065673084.1"/>
    </source>
</evidence>
<protein>
    <submittedName>
        <fullName evidence="4">Band 4.1-like protein 5 isoform X3</fullName>
    </submittedName>
</protein>
<dbReference type="PROSITE" id="PS00661">
    <property type="entry name" value="FERM_2"/>
    <property type="match status" value="1"/>
</dbReference>
<proteinExistence type="predicted"/>
<feature type="compositionally biased region" description="Basic and acidic residues" evidence="1">
    <location>
        <begin position="348"/>
        <end position="364"/>
    </location>
</feature>
<dbReference type="Gene3D" id="1.20.80.10">
    <property type="match status" value="1"/>
</dbReference>
<feature type="compositionally biased region" description="Polar residues" evidence="1">
    <location>
        <begin position="423"/>
        <end position="453"/>
    </location>
</feature>
<evidence type="ECO:0000259" key="2">
    <source>
        <dbReference type="PROSITE" id="PS50057"/>
    </source>
</evidence>
<dbReference type="SMART" id="SM01196">
    <property type="entry name" value="FERM_C"/>
    <property type="match status" value="1"/>
</dbReference>
<feature type="compositionally biased region" description="Basic residues" evidence="1">
    <location>
        <begin position="530"/>
        <end position="545"/>
    </location>
</feature>
<dbReference type="InterPro" id="IPR019747">
    <property type="entry name" value="FERM_CS"/>
</dbReference>
<feature type="region of interest" description="Disordered" evidence="1">
    <location>
        <begin position="395"/>
        <end position="414"/>
    </location>
</feature>
<name>A0ABM4DF98_HYDVU</name>
<gene>
    <name evidence="4" type="primary">LOC100214125</name>
</gene>
<dbReference type="CDD" id="cd14473">
    <property type="entry name" value="FERM_B-lobe"/>
    <property type="match status" value="1"/>
</dbReference>
<dbReference type="InterPro" id="IPR014352">
    <property type="entry name" value="FERM/acyl-CoA-bd_prot_sf"/>
</dbReference>
<dbReference type="Pfam" id="PF08736">
    <property type="entry name" value="FA"/>
    <property type="match status" value="1"/>
</dbReference>
<evidence type="ECO:0000313" key="3">
    <source>
        <dbReference type="Proteomes" id="UP001652625"/>
    </source>
</evidence>
<dbReference type="InterPro" id="IPR014847">
    <property type="entry name" value="FA"/>
</dbReference>
<dbReference type="InterPro" id="IPR000299">
    <property type="entry name" value="FERM_domain"/>
</dbReference>
<dbReference type="InterPro" id="IPR011993">
    <property type="entry name" value="PH-like_dom_sf"/>
</dbReference>
<dbReference type="PRINTS" id="PR00935">
    <property type="entry name" value="BAND41"/>
</dbReference>
<dbReference type="GeneID" id="100214125"/>
<dbReference type="Pfam" id="PF09379">
    <property type="entry name" value="FERM_N"/>
    <property type="match status" value="1"/>
</dbReference>
<dbReference type="SUPFAM" id="SSF54236">
    <property type="entry name" value="Ubiquitin-like"/>
    <property type="match status" value="1"/>
</dbReference>
<feature type="region of interest" description="Disordered" evidence="1">
    <location>
        <begin position="421"/>
        <end position="547"/>
    </location>
</feature>
<dbReference type="Pfam" id="PF09380">
    <property type="entry name" value="FERM_C"/>
    <property type="match status" value="1"/>
</dbReference>
<keyword evidence="3" id="KW-1185">Reference proteome</keyword>
<dbReference type="SMART" id="SM00295">
    <property type="entry name" value="B41"/>
    <property type="match status" value="1"/>
</dbReference>
<sequence length="640" mass="74707">MKLFKSGKGSFECRILLLDNTEQRHTLTNKSFGDELLTKVFVALDLYEREYFGLKYRDRNGQSHWLDPTKLVKKQIQTNFSIPVYTFYFNIKFYAADPTKLREEITRYQFFLQIKKDIFQGRIVCDLKTISELSSYAVQSELGDYEPSIHTGNFISQFRFLPNQTKEFEDQVFEMYRKLRGVTPADAELKFLDRVKWLEMYGVDLHSVKGQDNMEYLLGLSPTGIVLFRSKNKIGSFIWPKITKLKYKGYCFLLRATQGRNVEEEKEYTFLCNDKDSAKSLWRCCAEHHTFFRLEKVNDVPASAHNFLFKKGSKFRFSGRTQQQLEKEVDTRPRIQPSVYRTPSLKRNQPDHILESQDHNKYDQTGRNGSHFDLYSSGQQNSFHTRPLSAGIERRITPKYQGSGYSSAGEAEQKRRRNHYYSGYTSSGAPEEVQNNNSRYGSAPNVQYKTSNILPKKNLTPDRQMLPDQKHSPLSYEPQYTTGSKSDGEENNRNNRRRMYNRPGKSETDSEMVGPLDIYHNNAGVQNRRPQQHRHDRRSHRHHRHTYDPTQAELLLELGPNEVETTEIHSANYIMRSGSSLRNSSPSVFQPNSHIPSQQYLPQYLPQHLQSKQYPASKNRSPVDRQRSNEFANYQVSTEL</sequence>
<dbReference type="PANTHER" id="PTHR23280">
    <property type="entry name" value="4.1 G PROTEIN"/>
    <property type="match status" value="1"/>
</dbReference>
<dbReference type="Gene3D" id="3.10.20.90">
    <property type="entry name" value="Phosphatidylinositol 3-kinase Catalytic Subunit, Chain A, domain 1"/>
    <property type="match status" value="1"/>
</dbReference>
<organism evidence="3 4">
    <name type="scientific">Hydra vulgaris</name>
    <name type="common">Hydra</name>
    <name type="synonym">Hydra attenuata</name>
    <dbReference type="NCBI Taxonomy" id="6087"/>
    <lineage>
        <taxon>Eukaryota</taxon>
        <taxon>Metazoa</taxon>
        <taxon>Cnidaria</taxon>
        <taxon>Hydrozoa</taxon>
        <taxon>Hydroidolina</taxon>
        <taxon>Anthoathecata</taxon>
        <taxon>Aplanulata</taxon>
        <taxon>Hydridae</taxon>
        <taxon>Hydra</taxon>
    </lineage>
</organism>
<feature type="compositionally biased region" description="Polar residues" evidence="1">
    <location>
        <begin position="629"/>
        <end position="640"/>
    </location>
</feature>
<dbReference type="InterPro" id="IPR018980">
    <property type="entry name" value="FERM_PH-like_C"/>
</dbReference>
<dbReference type="Proteomes" id="UP001652625">
    <property type="component" value="Chromosome 13"/>
</dbReference>
<dbReference type="InterPro" id="IPR029071">
    <property type="entry name" value="Ubiquitin-like_domsf"/>
</dbReference>
<dbReference type="CDD" id="cd13186">
    <property type="entry name" value="FERM_C_NBL4_NBL5"/>
    <property type="match status" value="1"/>
</dbReference>
<dbReference type="RefSeq" id="XP_065673084.1">
    <property type="nucleotide sequence ID" value="XM_065817012.1"/>
</dbReference>
<dbReference type="Gene3D" id="2.30.29.30">
    <property type="entry name" value="Pleckstrin-homology domain (PH domain)/Phosphotyrosine-binding domain (PTB)"/>
    <property type="match status" value="1"/>
</dbReference>
<dbReference type="PANTHER" id="PTHR23280:SF21">
    <property type="entry name" value="PROTEIN 4.1 HOMOLOG"/>
    <property type="match status" value="1"/>
</dbReference>
<feature type="domain" description="FERM" evidence="2">
    <location>
        <begin position="11"/>
        <end position="296"/>
    </location>
</feature>
<dbReference type="SUPFAM" id="SSF47031">
    <property type="entry name" value="Second domain of FERM"/>
    <property type="match status" value="1"/>
</dbReference>
<reference evidence="4" key="1">
    <citation type="submission" date="2025-08" db="UniProtKB">
        <authorList>
            <consortium name="RefSeq"/>
        </authorList>
    </citation>
    <scope>IDENTIFICATION</scope>
</reference>
<dbReference type="InterPro" id="IPR018979">
    <property type="entry name" value="FERM_N"/>
</dbReference>
<dbReference type="InterPro" id="IPR019748">
    <property type="entry name" value="FERM_central"/>
</dbReference>
<evidence type="ECO:0000256" key="1">
    <source>
        <dbReference type="SAM" id="MobiDB-lite"/>
    </source>
</evidence>
<dbReference type="InterPro" id="IPR019749">
    <property type="entry name" value="Band_41_domain"/>
</dbReference>